<dbReference type="NCBIfam" id="TIGR02378">
    <property type="entry name" value="nirD_assim_sml"/>
    <property type="match status" value="1"/>
</dbReference>
<evidence type="ECO:0000256" key="5">
    <source>
        <dbReference type="ARBA" id="ARBA00023014"/>
    </source>
</evidence>
<evidence type="ECO:0000256" key="2">
    <source>
        <dbReference type="ARBA" id="ARBA00022723"/>
    </source>
</evidence>
<dbReference type="Gene3D" id="2.102.10.10">
    <property type="entry name" value="Rieske [2Fe-2S] iron-sulphur domain"/>
    <property type="match status" value="1"/>
</dbReference>
<dbReference type="RefSeq" id="WP_203940110.1">
    <property type="nucleotide sequence ID" value="NZ_BAAAGJ010000023.1"/>
</dbReference>
<keyword evidence="2" id="KW-0479">Metal-binding</keyword>
<keyword evidence="6" id="KW-0534">Nitrate assimilation</keyword>
<dbReference type="PROSITE" id="PS51296">
    <property type="entry name" value="RIESKE"/>
    <property type="match status" value="1"/>
</dbReference>
<dbReference type="PROSITE" id="PS51300">
    <property type="entry name" value="NIRD"/>
    <property type="match status" value="1"/>
</dbReference>
<dbReference type="EMBL" id="BOOY01000030">
    <property type="protein sequence ID" value="GIJ04879.1"/>
    <property type="molecule type" value="Genomic_DNA"/>
</dbReference>
<dbReference type="AlphaFoldDB" id="A0A8J3YB82"/>
<keyword evidence="4" id="KW-0408">Iron</keyword>
<protein>
    <submittedName>
        <fullName evidence="8">Nitrite reductase small subunit</fullName>
    </submittedName>
</protein>
<gene>
    <name evidence="8" type="primary">nirD</name>
    <name evidence="8" type="ORF">Sya03_42310</name>
</gene>
<dbReference type="InterPro" id="IPR017941">
    <property type="entry name" value="Rieske_2Fe-2S"/>
</dbReference>
<name>A0A8J3YB82_9ACTN</name>
<evidence type="ECO:0000256" key="6">
    <source>
        <dbReference type="ARBA" id="ARBA00023063"/>
    </source>
</evidence>
<dbReference type="CDD" id="cd03529">
    <property type="entry name" value="Rieske_NirD"/>
    <property type="match status" value="1"/>
</dbReference>
<dbReference type="Proteomes" id="UP000652013">
    <property type="component" value="Unassembled WGS sequence"/>
</dbReference>
<reference evidence="8" key="1">
    <citation type="submission" date="2021-01" db="EMBL/GenBank/DDBJ databases">
        <title>Whole genome shotgun sequence of Spirilliplanes yamanashiensis NBRC 15828.</title>
        <authorList>
            <person name="Komaki H."/>
            <person name="Tamura T."/>
        </authorList>
    </citation>
    <scope>NUCLEOTIDE SEQUENCE</scope>
    <source>
        <strain evidence="8">NBRC 15828</strain>
    </source>
</reference>
<keyword evidence="5" id="KW-0411">Iron-sulfur</keyword>
<keyword evidence="1" id="KW-0001">2Fe-2S</keyword>
<dbReference type="InterPro" id="IPR036922">
    <property type="entry name" value="Rieske_2Fe-2S_sf"/>
</dbReference>
<dbReference type="GO" id="GO:0016705">
    <property type="term" value="F:oxidoreductase activity, acting on paired donors, with incorporation or reduction of molecular oxygen"/>
    <property type="evidence" value="ECO:0007669"/>
    <property type="project" value="UniProtKB-ARBA"/>
</dbReference>
<keyword evidence="9" id="KW-1185">Reference proteome</keyword>
<dbReference type="GO" id="GO:0042128">
    <property type="term" value="P:nitrate assimilation"/>
    <property type="evidence" value="ECO:0007669"/>
    <property type="project" value="UniProtKB-KW"/>
</dbReference>
<dbReference type="SUPFAM" id="SSF50022">
    <property type="entry name" value="ISP domain"/>
    <property type="match status" value="1"/>
</dbReference>
<organism evidence="8 9">
    <name type="scientific">Spirilliplanes yamanashiensis</name>
    <dbReference type="NCBI Taxonomy" id="42233"/>
    <lineage>
        <taxon>Bacteria</taxon>
        <taxon>Bacillati</taxon>
        <taxon>Actinomycetota</taxon>
        <taxon>Actinomycetes</taxon>
        <taxon>Micromonosporales</taxon>
        <taxon>Micromonosporaceae</taxon>
        <taxon>Spirilliplanes</taxon>
    </lineage>
</organism>
<dbReference type="GO" id="GO:0004497">
    <property type="term" value="F:monooxygenase activity"/>
    <property type="evidence" value="ECO:0007669"/>
    <property type="project" value="UniProtKB-ARBA"/>
</dbReference>
<dbReference type="InterPro" id="IPR012748">
    <property type="entry name" value="Rieske-like_NirD"/>
</dbReference>
<evidence type="ECO:0000256" key="4">
    <source>
        <dbReference type="ARBA" id="ARBA00023004"/>
    </source>
</evidence>
<dbReference type="GO" id="GO:0008942">
    <property type="term" value="F:nitrite reductase [NAD(P)H] activity"/>
    <property type="evidence" value="ECO:0007669"/>
    <property type="project" value="InterPro"/>
</dbReference>
<sequence>MTTTITWTAVCRLGDLLPERGAAALVGGVQVAVFRLHDDQVRAVGNRDPLWGANVMSRGIVGTRGGRAVVVSPMHKQAYDLDTGACLDDPAAALPVYAARVRDGVVEVVAG</sequence>
<evidence type="ECO:0000313" key="9">
    <source>
        <dbReference type="Proteomes" id="UP000652013"/>
    </source>
</evidence>
<evidence type="ECO:0000259" key="7">
    <source>
        <dbReference type="PROSITE" id="PS51296"/>
    </source>
</evidence>
<evidence type="ECO:0000256" key="3">
    <source>
        <dbReference type="ARBA" id="ARBA00023002"/>
    </source>
</evidence>
<accession>A0A8J3YB82</accession>
<dbReference type="GO" id="GO:0046872">
    <property type="term" value="F:metal ion binding"/>
    <property type="evidence" value="ECO:0007669"/>
    <property type="project" value="UniProtKB-KW"/>
</dbReference>
<proteinExistence type="predicted"/>
<dbReference type="PANTHER" id="PTHR40562">
    <property type="match status" value="1"/>
</dbReference>
<feature type="domain" description="Rieske" evidence="7">
    <location>
        <begin position="8"/>
        <end position="108"/>
    </location>
</feature>
<dbReference type="Pfam" id="PF13806">
    <property type="entry name" value="Rieske_2"/>
    <property type="match status" value="1"/>
</dbReference>
<dbReference type="GO" id="GO:0051537">
    <property type="term" value="F:2 iron, 2 sulfur cluster binding"/>
    <property type="evidence" value="ECO:0007669"/>
    <property type="project" value="UniProtKB-KW"/>
</dbReference>
<evidence type="ECO:0000313" key="8">
    <source>
        <dbReference type="EMBL" id="GIJ04879.1"/>
    </source>
</evidence>
<keyword evidence="3" id="KW-0560">Oxidoreductase</keyword>
<dbReference type="InterPro" id="IPR017881">
    <property type="entry name" value="NirD"/>
</dbReference>
<evidence type="ECO:0000256" key="1">
    <source>
        <dbReference type="ARBA" id="ARBA00022714"/>
    </source>
</evidence>
<comment type="caution">
    <text evidence="8">The sequence shown here is derived from an EMBL/GenBank/DDBJ whole genome shotgun (WGS) entry which is preliminary data.</text>
</comment>
<dbReference type="PANTHER" id="PTHR40562:SF1">
    <property type="entry name" value="NITRITE REDUCTASE (NADH) SMALL SUBUNIT"/>
    <property type="match status" value="1"/>
</dbReference>